<dbReference type="GeneID" id="9378618"/>
<accession>D6RQI3</accession>
<evidence type="ECO:0000313" key="2">
    <source>
        <dbReference type="Proteomes" id="UP000001861"/>
    </source>
</evidence>
<gene>
    <name evidence="1" type="ORF">CC1G_15722</name>
</gene>
<dbReference type="AlphaFoldDB" id="D6RQI3"/>
<dbReference type="RefSeq" id="XP_002910293.1">
    <property type="nucleotide sequence ID" value="XM_002910247.1"/>
</dbReference>
<proteinExistence type="predicted"/>
<keyword evidence="2" id="KW-1185">Reference proteome</keyword>
<dbReference type="Proteomes" id="UP000001861">
    <property type="component" value="Unassembled WGS sequence"/>
</dbReference>
<sequence length="56" mass="6194">MAGPRASNIERLNAQRIKWERSIRCNEDVAVSAAWTGEVKWLVIPGGKGADWLTQG</sequence>
<protein>
    <submittedName>
        <fullName evidence="1">Uncharacterized protein</fullName>
    </submittedName>
</protein>
<organism evidence="1 2">
    <name type="scientific">Coprinopsis cinerea (strain Okayama-7 / 130 / ATCC MYA-4618 / FGSC 9003)</name>
    <name type="common">Inky cap fungus</name>
    <name type="synonym">Hormographiella aspergillata</name>
    <dbReference type="NCBI Taxonomy" id="240176"/>
    <lineage>
        <taxon>Eukaryota</taxon>
        <taxon>Fungi</taxon>
        <taxon>Dikarya</taxon>
        <taxon>Basidiomycota</taxon>
        <taxon>Agaricomycotina</taxon>
        <taxon>Agaricomycetes</taxon>
        <taxon>Agaricomycetidae</taxon>
        <taxon>Agaricales</taxon>
        <taxon>Agaricineae</taxon>
        <taxon>Psathyrellaceae</taxon>
        <taxon>Coprinopsis</taxon>
    </lineage>
</organism>
<comment type="caution">
    <text evidence="1">The sequence shown here is derived from an EMBL/GenBank/DDBJ whole genome shotgun (WGS) entry which is preliminary data.</text>
</comment>
<dbReference type="KEGG" id="cci:CC1G_15722"/>
<dbReference type="VEuPathDB" id="FungiDB:CC1G_15722"/>
<name>D6RQI3_COPC7</name>
<dbReference type="EMBL" id="AACS02000011">
    <property type="protein sequence ID" value="EFI26799.1"/>
    <property type="molecule type" value="Genomic_DNA"/>
</dbReference>
<reference evidence="1 2" key="1">
    <citation type="journal article" date="2010" name="Proc. Natl. Acad. Sci. U.S.A.">
        <title>Insights into evolution of multicellular fungi from the assembled chromosomes of the mushroom Coprinopsis cinerea (Coprinus cinereus).</title>
        <authorList>
            <person name="Stajich J.E."/>
            <person name="Wilke S.K."/>
            <person name="Ahren D."/>
            <person name="Au C.H."/>
            <person name="Birren B.W."/>
            <person name="Borodovsky M."/>
            <person name="Burns C."/>
            <person name="Canback B."/>
            <person name="Casselton L.A."/>
            <person name="Cheng C.K."/>
            <person name="Deng J."/>
            <person name="Dietrich F.S."/>
            <person name="Fargo D.C."/>
            <person name="Farman M.L."/>
            <person name="Gathman A.C."/>
            <person name="Goldberg J."/>
            <person name="Guigo R."/>
            <person name="Hoegger P.J."/>
            <person name="Hooker J.B."/>
            <person name="Huggins A."/>
            <person name="James T.Y."/>
            <person name="Kamada T."/>
            <person name="Kilaru S."/>
            <person name="Kodira C."/>
            <person name="Kues U."/>
            <person name="Kupfer D."/>
            <person name="Kwan H.S."/>
            <person name="Lomsadze A."/>
            <person name="Li W."/>
            <person name="Lilly W.W."/>
            <person name="Ma L.J."/>
            <person name="Mackey A.J."/>
            <person name="Manning G."/>
            <person name="Martin F."/>
            <person name="Muraguchi H."/>
            <person name="Natvig D.O."/>
            <person name="Palmerini H."/>
            <person name="Ramesh M.A."/>
            <person name="Rehmeyer C.J."/>
            <person name="Roe B.A."/>
            <person name="Shenoy N."/>
            <person name="Stanke M."/>
            <person name="Ter-Hovhannisyan V."/>
            <person name="Tunlid A."/>
            <person name="Velagapudi R."/>
            <person name="Vision T.J."/>
            <person name="Zeng Q."/>
            <person name="Zolan M.E."/>
            <person name="Pukkila P.J."/>
        </authorList>
    </citation>
    <scope>NUCLEOTIDE SEQUENCE [LARGE SCALE GENOMIC DNA]</scope>
    <source>
        <strain evidence="2">Okayama-7 / 130 / ATCC MYA-4618 / FGSC 9003</strain>
    </source>
</reference>
<dbReference type="HOGENOM" id="CLU_3014077_0_0_1"/>
<evidence type="ECO:0000313" key="1">
    <source>
        <dbReference type="EMBL" id="EFI26799.1"/>
    </source>
</evidence>
<dbReference type="InParanoid" id="D6RQI3"/>